<dbReference type="OrthoDB" id="4794509at2"/>
<evidence type="ECO:0000313" key="3">
    <source>
        <dbReference type="EMBL" id="RWZ49952.1"/>
    </source>
</evidence>
<keyword evidence="2" id="KW-0472">Membrane</keyword>
<reference evidence="3 4" key="1">
    <citation type="submission" date="2018-12" db="EMBL/GenBank/DDBJ databases">
        <authorList>
            <person name="Li F."/>
        </authorList>
    </citation>
    <scope>NUCLEOTIDE SEQUENCE [LARGE SCALE GENOMIC DNA]</scope>
    <source>
        <strain evidence="3 4">11W25H-1</strain>
    </source>
</reference>
<keyword evidence="4" id="KW-1185">Reference proteome</keyword>
<feature type="transmembrane region" description="Helical" evidence="2">
    <location>
        <begin position="112"/>
        <end position="133"/>
    </location>
</feature>
<proteinExistence type="predicted"/>
<feature type="region of interest" description="Disordered" evidence="1">
    <location>
        <begin position="1"/>
        <end position="57"/>
    </location>
</feature>
<dbReference type="EMBL" id="RZNB01000004">
    <property type="protein sequence ID" value="RWZ49952.1"/>
    <property type="molecule type" value="Genomic_DNA"/>
</dbReference>
<keyword evidence="2" id="KW-1133">Transmembrane helix</keyword>
<evidence type="ECO:0008006" key="5">
    <source>
        <dbReference type="Google" id="ProtNLM"/>
    </source>
</evidence>
<comment type="caution">
    <text evidence="3">The sequence shown here is derived from an EMBL/GenBank/DDBJ whole genome shotgun (WGS) entry which is preliminary data.</text>
</comment>
<dbReference type="AlphaFoldDB" id="A0A444PRV7"/>
<evidence type="ECO:0000313" key="4">
    <source>
        <dbReference type="Proteomes" id="UP000288547"/>
    </source>
</evidence>
<dbReference type="Proteomes" id="UP000288547">
    <property type="component" value="Unassembled WGS sequence"/>
</dbReference>
<evidence type="ECO:0000256" key="1">
    <source>
        <dbReference type="SAM" id="MobiDB-lite"/>
    </source>
</evidence>
<name>A0A444PRV7_9MICO</name>
<gene>
    <name evidence="3" type="ORF">ELQ90_11440</name>
</gene>
<dbReference type="RefSeq" id="WP_128495412.1">
    <property type="nucleotide sequence ID" value="NZ_RZNB01000004.1"/>
</dbReference>
<evidence type="ECO:0000256" key="2">
    <source>
        <dbReference type="SAM" id="Phobius"/>
    </source>
</evidence>
<accession>A0A444PRV7</accession>
<keyword evidence="2" id="KW-0812">Transmembrane</keyword>
<sequence>MTDPRYQEPASQPFAAPSNPGFAPPPAGGQPAGHPAGPQFAAPPAGQPWPVAGSVPFTPHRRSATRSAVAGLVLSILGALIGLAIGWGFPLSIIGLVLALRNRREPGASRTISTWSIVLAAVSGLASVGWLAYSLVHILA</sequence>
<organism evidence="3 4">
    <name type="scientific">Labedella phragmitis</name>
    <dbReference type="NCBI Taxonomy" id="2498849"/>
    <lineage>
        <taxon>Bacteria</taxon>
        <taxon>Bacillati</taxon>
        <taxon>Actinomycetota</taxon>
        <taxon>Actinomycetes</taxon>
        <taxon>Micrococcales</taxon>
        <taxon>Microbacteriaceae</taxon>
        <taxon>Labedella</taxon>
    </lineage>
</organism>
<protein>
    <recommendedName>
        <fullName evidence="5">DUF4190 domain-containing protein</fullName>
    </recommendedName>
</protein>
<feature type="compositionally biased region" description="Low complexity" evidence="1">
    <location>
        <begin position="32"/>
        <end position="50"/>
    </location>
</feature>
<feature type="transmembrane region" description="Helical" evidence="2">
    <location>
        <begin position="68"/>
        <end position="100"/>
    </location>
</feature>